<dbReference type="Proteomes" id="UP000186905">
    <property type="component" value="Unassembled WGS sequence"/>
</dbReference>
<evidence type="ECO:0000313" key="2">
    <source>
        <dbReference type="Proteomes" id="UP000186905"/>
    </source>
</evidence>
<dbReference type="EMBL" id="MJIL01000095">
    <property type="protein sequence ID" value="OLQ71132.1"/>
    <property type="molecule type" value="Genomic_DNA"/>
</dbReference>
<keyword evidence="2" id="KW-1185">Reference proteome</keyword>
<dbReference type="AlphaFoldDB" id="A0A1Q9G9W5"/>
<organism evidence="1 2">
    <name type="scientific">Photobacterium proteolyticum</name>
    <dbReference type="NCBI Taxonomy" id="1903952"/>
    <lineage>
        <taxon>Bacteria</taxon>
        <taxon>Pseudomonadati</taxon>
        <taxon>Pseudomonadota</taxon>
        <taxon>Gammaproteobacteria</taxon>
        <taxon>Vibrionales</taxon>
        <taxon>Vibrionaceae</taxon>
        <taxon>Photobacterium</taxon>
    </lineage>
</organism>
<dbReference type="OrthoDB" id="5827494at2"/>
<gene>
    <name evidence="1" type="ORF">BIT28_02875</name>
</gene>
<proteinExistence type="predicted"/>
<dbReference type="PROSITE" id="PS51257">
    <property type="entry name" value="PROKAR_LIPOPROTEIN"/>
    <property type="match status" value="1"/>
</dbReference>
<evidence type="ECO:0000313" key="1">
    <source>
        <dbReference type="EMBL" id="OLQ71132.1"/>
    </source>
</evidence>
<protein>
    <submittedName>
        <fullName evidence="1">Uncharacterized protein</fullName>
    </submittedName>
</protein>
<comment type="caution">
    <text evidence="1">The sequence shown here is derived from an EMBL/GenBank/DDBJ whole genome shotgun (WGS) entry which is preliminary data.</text>
</comment>
<accession>A0A1Q9G9W5</accession>
<name>A0A1Q9G9W5_9GAMM</name>
<reference evidence="1 2" key="1">
    <citation type="submission" date="2016-09" db="EMBL/GenBank/DDBJ databases">
        <title>Photobacterium proteolyticum sp. nov. a protease producing bacterium isolated from ocean sediments of Laizhou Bay.</title>
        <authorList>
            <person name="Li Y."/>
        </authorList>
    </citation>
    <scope>NUCLEOTIDE SEQUENCE [LARGE SCALE GENOMIC DNA]</scope>
    <source>
        <strain evidence="1 2">13-12</strain>
    </source>
</reference>
<sequence>MNVIEKLCVVTAVYGLAACKTENQLDLSSLSINPYNREVAISGLVVTKQHSPLSVPDEYTHIHTLSSHLFEHHWLQHANFLGDLAELKAMFKKTSLPEAASFITALDKSKERYLSYLNNVDAIAVGMQRQIDKDLKNYRHSIYELSNKIHFLKTSEITYQERVNSLEAKVKSQSSRYNQLSAAFRQALQRTINNHDSSIKLIDELSFSFDNRPHDICRQYHGMSELLTTVTTNCVYINRDQLLAPFPDSLKDKASKVIDSYAADIWHAMTKLNGYFDTANNTQHFPKNLNYQLAQARRALREKTYINERESALLLHRYQQELAHIEQQRDEVLSLAFLDEHLRIDTQSEAFIRKLNLSVSPLEPFANLYQSADIKQRFTHAYAEKIIRQYPYELSFNVSSSGYFSIPNKSDATGVIFYFNDIKQFLSYDLTKHDQHPKIINQDSAGLSLSTQSLIDVVSGKLKQHWAI</sequence>
<dbReference type="RefSeq" id="WP_075767411.1">
    <property type="nucleotide sequence ID" value="NZ_MJIL01000095.1"/>
</dbReference>